<organism evidence="3 4">
    <name type="scientific">Euplotes crassus</name>
    <dbReference type="NCBI Taxonomy" id="5936"/>
    <lineage>
        <taxon>Eukaryota</taxon>
        <taxon>Sar</taxon>
        <taxon>Alveolata</taxon>
        <taxon>Ciliophora</taxon>
        <taxon>Intramacronucleata</taxon>
        <taxon>Spirotrichea</taxon>
        <taxon>Hypotrichia</taxon>
        <taxon>Euplotida</taxon>
        <taxon>Euplotidae</taxon>
        <taxon>Moneuplotes</taxon>
    </lineage>
</organism>
<reference evidence="3" key="1">
    <citation type="submission" date="2023-07" db="EMBL/GenBank/DDBJ databases">
        <authorList>
            <consortium name="AG Swart"/>
            <person name="Singh M."/>
            <person name="Singh A."/>
            <person name="Seah K."/>
            <person name="Emmerich C."/>
        </authorList>
    </citation>
    <scope>NUCLEOTIDE SEQUENCE</scope>
    <source>
        <strain evidence="3">DP1</strain>
    </source>
</reference>
<dbReference type="EMBL" id="CAMPGE010011985">
    <property type="protein sequence ID" value="CAI2370777.1"/>
    <property type="molecule type" value="Genomic_DNA"/>
</dbReference>
<feature type="domain" description="LSDAT prokaryote" evidence="2">
    <location>
        <begin position="176"/>
        <end position="326"/>
    </location>
</feature>
<proteinExistence type="predicted"/>
<feature type="region of interest" description="Disordered" evidence="1">
    <location>
        <begin position="1"/>
        <end position="94"/>
    </location>
</feature>
<evidence type="ECO:0000313" key="3">
    <source>
        <dbReference type="EMBL" id="CAI2370777.1"/>
    </source>
</evidence>
<evidence type="ECO:0000256" key="1">
    <source>
        <dbReference type="SAM" id="MobiDB-lite"/>
    </source>
</evidence>
<gene>
    <name evidence="3" type="ORF">ECRASSUSDP1_LOCUS12096</name>
</gene>
<keyword evidence="4" id="KW-1185">Reference proteome</keyword>
<dbReference type="InterPro" id="IPR041482">
    <property type="entry name" value="LSDAT_prok"/>
</dbReference>
<feature type="region of interest" description="Disordered" evidence="1">
    <location>
        <begin position="329"/>
        <end position="370"/>
    </location>
</feature>
<dbReference type="Pfam" id="PF18171">
    <property type="entry name" value="LSDAT_prok"/>
    <property type="match status" value="1"/>
</dbReference>
<dbReference type="Proteomes" id="UP001295684">
    <property type="component" value="Unassembled WGS sequence"/>
</dbReference>
<sequence>MPGEEEKKDQQNKSEEVKKEGTPKQDDKQGTPKQETSKQGTPKQEEKKDGKPEDAKKKEDAKDGSKEETKGDKEKKEDYVNFGGAGDEEDPYANDEETYKDHFRRTFITQDNKKEQAALYTLHDMMIPAGRTAKLVRVPDPNSEDFRITEPLDKLKFVEPTPCIILAGAMSDRAGKVLAGVARAAFRAGACIIDSGIGSGIEKFCMRKSVPLIGVCPENEISYPVNSSNKKPNELTNGHTHFVLIGDDTKNKYNWGQEAHIKAELAKRIAKGRSKYGNSYSCKIIMVIIGDNPNCVEDIAQAKENNFPIIALQGSQLCADIIAAKGGLMPDEDDQEEKKQHEGEGDAEDKIGGAKAPASSGPEGGEIKDSNLKEIVSSEKIYLCKQNSEHIANISHLLLTVTL</sequence>
<evidence type="ECO:0000259" key="2">
    <source>
        <dbReference type="Pfam" id="PF18171"/>
    </source>
</evidence>
<dbReference type="AlphaFoldDB" id="A0AAD1UPS9"/>
<comment type="caution">
    <text evidence="3">The sequence shown here is derived from an EMBL/GenBank/DDBJ whole genome shotgun (WGS) entry which is preliminary data.</text>
</comment>
<feature type="compositionally biased region" description="Basic and acidic residues" evidence="1">
    <location>
        <begin position="43"/>
        <end position="79"/>
    </location>
</feature>
<evidence type="ECO:0000313" key="4">
    <source>
        <dbReference type="Proteomes" id="UP001295684"/>
    </source>
</evidence>
<protein>
    <recommendedName>
        <fullName evidence="2">LSDAT prokaryote domain-containing protein</fullName>
    </recommendedName>
</protein>
<feature type="compositionally biased region" description="Polar residues" evidence="1">
    <location>
        <begin position="31"/>
        <end position="42"/>
    </location>
</feature>
<feature type="compositionally biased region" description="Basic and acidic residues" evidence="1">
    <location>
        <begin position="336"/>
        <end position="352"/>
    </location>
</feature>
<accession>A0AAD1UPS9</accession>
<name>A0AAD1UPS9_EUPCR</name>
<feature type="compositionally biased region" description="Basic and acidic residues" evidence="1">
    <location>
        <begin position="1"/>
        <end position="30"/>
    </location>
</feature>